<dbReference type="PANTHER" id="PTHR42700">
    <property type="entry name" value="SULFATE ADENYLYLTRANSFERASE"/>
    <property type="match status" value="1"/>
</dbReference>
<dbReference type="GO" id="GO:0005737">
    <property type="term" value="C:cytoplasm"/>
    <property type="evidence" value="ECO:0007669"/>
    <property type="project" value="TreeGrafter"/>
</dbReference>
<dbReference type="SUPFAM" id="SSF52540">
    <property type="entry name" value="P-loop containing nucleoside triphosphate hydrolases"/>
    <property type="match status" value="1"/>
</dbReference>
<proteinExistence type="predicted"/>
<dbReference type="InterPro" id="IPR027417">
    <property type="entry name" value="P-loop_NTPase"/>
</dbReference>
<dbReference type="EMBL" id="BARS01025795">
    <property type="protein sequence ID" value="GAG08278.1"/>
    <property type="molecule type" value="Genomic_DNA"/>
</dbReference>
<dbReference type="AlphaFoldDB" id="X0V704"/>
<evidence type="ECO:0000256" key="1">
    <source>
        <dbReference type="ARBA" id="ARBA00022679"/>
    </source>
</evidence>
<evidence type="ECO:0000259" key="2">
    <source>
        <dbReference type="Pfam" id="PF01583"/>
    </source>
</evidence>
<protein>
    <recommendedName>
        <fullName evidence="2">APS kinase domain-containing protein</fullName>
    </recommendedName>
</protein>
<evidence type="ECO:0000313" key="3">
    <source>
        <dbReference type="EMBL" id="GAG08278.1"/>
    </source>
</evidence>
<name>X0V704_9ZZZZ</name>
<feature type="domain" description="APS kinase" evidence="2">
    <location>
        <begin position="3"/>
        <end position="88"/>
    </location>
</feature>
<dbReference type="Gene3D" id="3.40.50.300">
    <property type="entry name" value="P-loop containing nucleotide triphosphate hydrolases"/>
    <property type="match status" value="1"/>
</dbReference>
<comment type="caution">
    <text evidence="3">The sequence shown here is derived from an EMBL/GenBank/DDBJ whole genome shotgun (WGS) entry which is preliminary data.</text>
</comment>
<dbReference type="GO" id="GO:0010134">
    <property type="term" value="P:sulfate assimilation via adenylyl sulfate reduction"/>
    <property type="evidence" value="ECO:0007669"/>
    <property type="project" value="TreeGrafter"/>
</dbReference>
<dbReference type="Pfam" id="PF01583">
    <property type="entry name" value="APS_kinase"/>
    <property type="match status" value="1"/>
</dbReference>
<sequence length="103" mass="11950">MAIWWLRGESGSGKTTVAKRMLTKNTVHLDGDEMRATICKDLGFSEEDRRENNLRIARLARLLSDKGFDVVVSTICPYEDLRQQIFWITKCRFLKIDGGYQHK</sequence>
<keyword evidence="1" id="KW-0808">Transferase</keyword>
<dbReference type="GO" id="GO:0004781">
    <property type="term" value="F:sulfate adenylyltransferase (ATP) activity"/>
    <property type="evidence" value="ECO:0007669"/>
    <property type="project" value="TreeGrafter"/>
</dbReference>
<dbReference type="InterPro" id="IPR059117">
    <property type="entry name" value="APS_kinase_dom"/>
</dbReference>
<dbReference type="InterPro" id="IPR050512">
    <property type="entry name" value="Sulf_AdTrans/APS_kinase"/>
</dbReference>
<accession>X0V704</accession>
<dbReference type="PANTHER" id="PTHR42700:SF1">
    <property type="entry name" value="SULFATE ADENYLYLTRANSFERASE"/>
    <property type="match status" value="1"/>
</dbReference>
<dbReference type="GO" id="GO:0019379">
    <property type="term" value="P:sulfate assimilation, phosphoadenylyl sulfate reduction by phosphoadenylyl-sulfate reductase (thioredoxin)"/>
    <property type="evidence" value="ECO:0007669"/>
    <property type="project" value="TreeGrafter"/>
</dbReference>
<reference evidence="3" key="1">
    <citation type="journal article" date="2014" name="Front. Microbiol.">
        <title>High frequency of phylogenetically diverse reductive dehalogenase-homologous genes in deep subseafloor sedimentary metagenomes.</title>
        <authorList>
            <person name="Kawai M."/>
            <person name="Futagami T."/>
            <person name="Toyoda A."/>
            <person name="Takaki Y."/>
            <person name="Nishi S."/>
            <person name="Hori S."/>
            <person name="Arai W."/>
            <person name="Tsubouchi T."/>
            <person name="Morono Y."/>
            <person name="Uchiyama I."/>
            <person name="Ito T."/>
            <person name="Fujiyama A."/>
            <person name="Inagaki F."/>
            <person name="Takami H."/>
        </authorList>
    </citation>
    <scope>NUCLEOTIDE SEQUENCE</scope>
    <source>
        <strain evidence="3">Expedition CK06-06</strain>
    </source>
</reference>
<organism evidence="3">
    <name type="scientific">marine sediment metagenome</name>
    <dbReference type="NCBI Taxonomy" id="412755"/>
    <lineage>
        <taxon>unclassified sequences</taxon>
        <taxon>metagenomes</taxon>
        <taxon>ecological metagenomes</taxon>
    </lineage>
</organism>
<gene>
    <name evidence="3" type="ORF">S01H1_40721</name>
</gene>